<reference evidence="2" key="1">
    <citation type="submission" date="2012-05" db="EMBL/GenBank/DDBJ databases">
        <authorList>
            <person name="Krishnakumar V."/>
            <person name="Cheung F."/>
            <person name="Xiao Y."/>
            <person name="Chan A."/>
            <person name="Moskal W.A."/>
            <person name="Town C.D."/>
        </authorList>
    </citation>
    <scope>NUCLEOTIDE SEQUENCE</scope>
</reference>
<accession>I3S964</accession>
<dbReference type="EMBL" id="BT137011">
    <property type="protein sequence ID" value="AFK36806.1"/>
    <property type="molecule type" value="mRNA"/>
</dbReference>
<organism evidence="2">
    <name type="scientific">Medicago truncatula</name>
    <name type="common">Barrel medic</name>
    <name type="synonym">Medicago tribuloides</name>
    <dbReference type="NCBI Taxonomy" id="3880"/>
    <lineage>
        <taxon>Eukaryota</taxon>
        <taxon>Viridiplantae</taxon>
        <taxon>Streptophyta</taxon>
        <taxon>Embryophyta</taxon>
        <taxon>Tracheophyta</taxon>
        <taxon>Spermatophyta</taxon>
        <taxon>Magnoliopsida</taxon>
        <taxon>eudicotyledons</taxon>
        <taxon>Gunneridae</taxon>
        <taxon>Pentapetalae</taxon>
        <taxon>rosids</taxon>
        <taxon>fabids</taxon>
        <taxon>Fabales</taxon>
        <taxon>Fabaceae</taxon>
        <taxon>Papilionoideae</taxon>
        <taxon>50 kb inversion clade</taxon>
        <taxon>NPAAA clade</taxon>
        <taxon>Hologalegina</taxon>
        <taxon>IRL clade</taxon>
        <taxon>Trifolieae</taxon>
        <taxon>Medicago</taxon>
    </lineage>
</organism>
<dbReference type="AlphaFoldDB" id="I3S964"/>
<name>I3S964_MEDTR</name>
<protein>
    <submittedName>
        <fullName evidence="2">Uncharacterized protein</fullName>
    </submittedName>
</protein>
<feature type="region of interest" description="Disordered" evidence="1">
    <location>
        <begin position="26"/>
        <end position="45"/>
    </location>
</feature>
<proteinExistence type="evidence at transcript level"/>
<evidence type="ECO:0000313" key="2">
    <source>
        <dbReference type="EMBL" id="AFK36806.1"/>
    </source>
</evidence>
<evidence type="ECO:0000256" key="1">
    <source>
        <dbReference type="SAM" id="MobiDB-lite"/>
    </source>
</evidence>
<sequence>MNKNCLAPALLAQSITGLTDSRSLPLLSKTTSNASPPTTLPTSAGFPHTVLPPALTISENLLKGGFFILSELSSPTVRMVTECPAPSSPFAK</sequence>
<feature type="compositionally biased region" description="Polar residues" evidence="1">
    <location>
        <begin position="26"/>
        <end position="42"/>
    </location>
</feature>